<dbReference type="RefSeq" id="WP_218155036.1">
    <property type="nucleotide sequence ID" value="NZ_FOPP01000004.1"/>
</dbReference>
<keyword evidence="1" id="KW-0862">Zinc</keyword>
<dbReference type="PANTHER" id="PTHR33202:SF22">
    <property type="entry name" value="HYDROGEN PEROXIDE SENSITIVE REPRESSOR"/>
    <property type="match status" value="1"/>
</dbReference>
<dbReference type="InterPro" id="IPR036388">
    <property type="entry name" value="WH-like_DNA-bd_sf"/>
</dbReference>
<keyword evidence="1" id="KW-0479">Metal-binding</keyword>
<dbReference type="GO" id="GO:1900376">
    <property type="term" value="P:regulation of secondary metabolite biosynthetic process"/>
    <property type="evidence" value="ECO:0007669"/>
    <property type="project" value="TreeGrafter"/>
</dbReference>
<dbReference type="Gene3D" id="1.10.10.10">
    <property type="entry name" value="Winged helix-like DNA-binding domain superfamily/Winged helix DNA-binding domain"/>
    <property type="match status" value="1"/>
</dbReference>
<accession>A0A1I2WWY3</accession>
<dbReference type="Proteomes" id="UP000199666">
    <property type="component" value="Unassembled WGS sequence"/>
</dbReference>
<feature type="binding site" evidence="1">
    <location>
        <position position="137"/>
    </location>
    <ligand>
        <name>Zn(2+)</name>
        <dbReference type="ChEBI" id="CHEBI:29105"/>
    </ligand>
</feature>
<dbReference type="InterPro" id="IPR002481">
    <property type="entry name" value="FUR"/>
</dbReference>
<dbReference type="PANTHER" id="PTHR33202">
    <property type="entry name" value="ZINC UPTAKE REGULATION PROTEIN"/>
    <property type="match status" value="1"/>
</dbReference>
<protein>
    <submittedName>
        <fullName evidence="2">Fur family transcriptional regulator, ferric uptake regulator</fullName>
    </submittedName>
</protein>
<dbReference type="STRING" id="414048.SAMN04489864_104291"/>
<sequence length="141" mass="16177">MHKLAHMETEENILRQRNIKPTAMRLLVAEKLLAQQYAISHKELAELFDRADSITLFRTLKTFLEHKLIHTIDDGTGIVKYALCQSNCSCNPSDQHTHFHCSQCKRTFCLIDAETPSINIPQNFTLEGVNLVLKGRCDRCH</sequence>
<feature type="binding site" evidence="1">
    <location>
        <position position="101"/>
    </location>
    <ligand>
        <name>Zn(2+)</name>
        <dbReference type="ChEBI" id="CHEBI:29105"/>
    </ligand>
</feature>
<dbReference type="GO" id="GO:0003700">
    <property type="term" value="F:DNA-binding transcription factor activity"/>
    <property type="evidence" value="ECO:0007669"/>
    <property type="project" value="InterPro"/>
</dbReference>
<feature type="binding site" evidence="1">
    <location>
        <position position="104"/>
    </location>
    <ligand>
        <name>Zn(2+)</name>
        <dbReference type="ChEBI" id="CHEBI:29105"/>
    </ligand>
</feature>
<gene>
    <name evidence="2" type="ORF">SAMN04489864_104291</name>
</gene>
<comment type="cofactor">
    <cofactor evidence="1">
        <name>Zn(2+)</name>
        <dbReference type="ChEBI" id="CHEBI:29105"/>
    </cofactor>
    <text evidence="1">Binds 1 zinc ion per subunit.</text>
</comment>
<reference evidence="2 3" key="1">
    <citation type="submission" date="2016-10" db="EMBL/GenBank/DDBJ databases">
        <authorList>
            <person name="de Groot N.N."/>
        </authorList>
    </citation>
    <scope>NUCLEOTIDE SEQUENCE [LARGE SCALE GENOMIC DNA]</scope>
    <source>
        <strain evidence="2 3">DSM 18684</strain>
    </source>
</reference>
<dbReference type="AlphaFoldDB" id="A0A1I2WWY3"/>
<dbReference type="GO" id="GO:0045892">
    <property type="term" value="P:negative regulation of DNA-templated transcription"/>
    <property type="evidence" value="ECO:0007669"/>
    <property type="project" value="TreeGrafter"/>
</dbReference>
<dbReference type="SUPFAM" id="SSF46785">
    <property type="entry name" value="Winged helix' DNA-binding domain"/>
    <property type="match status" value="1"/>
</dbReference>
<dbReference type="GO" id="GO:0008270">
    <property type="term" value="F:zinc ion binding"/>
    <property type="evidence" value="ECO:0007669"/>
    <property type="project" value="TreeGrafter"/>
</dbReference>
<dbReference type="EMBL" id="FOPP01000004">
    <property type="protein sequence ID" value="SFH04926.1"/>
    <property type="molecule type" value="Genomic_DNA"/>
</dbReference>
<dbReference type="InterPro" id="IPR036390">
    <property type="entry name" value="WH_DNA-bd_sf"/>
</dbReference>
<proteinExistence type="predicted"/>
<evidence type="ECO:0000313" key="3">
    <source>
        <dbReference type="Proteomes" id="UP000199666"/>
    </source>
</evidence>
<feature type="binding site" evidence="1">
    <location>
        <position position="140"/>
    </location>
    <ligand>
        <name>Zn(2+)</name>
        <dbReference type="ChEBI" id="CHEBI:29105"/>
    </ligand>
</feature>
<organism evidence="2 3">
    <name type="scientific">Pedobacter insulae</name>
    <dbReference type="NCBI Taxonomy" id="414048"/>
    <lineage>
        <taxon>Bacteria</taxon>
        <taxon>Pseudomonadati</taxon>
        <taxon>Bacteroidota</taxon>
        <taxon>Sphingobacteriia</taxon>
        <taxon>Sphingobacteriales</taxon>
        <taxon>Sphingobacteriaceae</taxon>
        <taxon>Pedobacter</taxon>
    </lineage>
</organism>
<evidence type="ECO:0000313" key="2">
    <source>
        <dbReference type="EMBL" id="SFH04926.1"/>
    </source>
</evidence>
<dbReference type="GO" id="GO:0000976">
    <property type="term" value="F:transcription cis-regulatory region binding"/>
    <property type="evidence" value="ECO:0007669"/>
    <property type="project" value="TreeGrafter"/>
</dbReference>
<name>A0A1I2WWY3_9SPHI</name>
<evidence type="ECO:0000256" key="1">
    <source>
        <dbReference type="PIRSR" id="PIRSR602481-1"/>
    </source>
</evidence>
<keyword evidence="3" id="KW-1185">Reference proteome</keyword>